<reference evidence="2 3" key="1">
    <citation type="submission" date="2024-02" db="EMBL/GenBank/DDBJ databases">
        <title>A draft genome for the cacao thread blight pathogen Marasmius crinis-equi.</title>
        <authorList>
            <person name="Cohen S.P."/>
            <person name="Baruah I.K."/>
            <person name="Amoako-Attah I."/>
            <person name="Bukari Y."/>
            <person name="Meinhardt L.W."/>
            <person name="Bailey B.A."/>
        </authorList>
    </citation>
    <scope>NUCLEOTIDE SEQUENCE [LARGE SCALE GENOMIC DNA]</scope>
    <source>
        <strain evidence="2 3">GH-76</strain>
    </source>
</reference>
<feature type="compositionally biased region" description="Basic and acidic residues" evidence="1">
    <location>
        <begin position="229"/>
        <end position="242"/>
    </location>
</feature>
<feature type="region of interest" description="Disordered" evidence="1">
    <location>
        <begin position="170"/>
        <end position="242"/>
    </location>
</feature>
<sequence length="242" mass="26790">MPHHTPHHKPASPKMTLKAPEPEPIVPPPPRPMSPHPSVRGGGSSHRHLRHLSLSSDVFSIPKSTMPIAAKSTPSVFESTPTLDEPPRLLQNRIPRPVRAMADIETLTTRTYAGTKRTKRSIRRAPMNMWPNPNPKPKETEIETFHDEVTGVGHSSLLSLFSLRMEMEREKGMETASVPPPTPTQTRRKGPGSFELAPGTSCSLSPPKDEEIPSMPSTPVKGDMAIALKKKERERQAEGDRR</sequence>
<feature type="compositionally biased region" description="Basic residues" evidence="1">
    <location>
        <begin position="1"/>
        <end position="11"/>
    </location>
</feature>
<feature type="region of interest" description="Disordered" evidence="1">
    <location>
        <begin position="1"/>
        <end position="47"/>
    </location>
</feature>
<dbReference type="Proteomes" id="UP001465976">
    <property type="component" value="Unassembled WGS sequence"/>
</dbReference>
<proteinExistence type="predicted"/>
<feature type="compositionally biased region" description="Pro residues" evidence="1">
    <location>
        <begin position="22"/>
        <end position="35"/>
    </location>
</feature>
<dbReference type="EMBL" id="JBAHYK010001081">
    <property type="protein sequence ID" value="KAL0569609.1"/>
    <property type="molecule type" value="Genomic_DNA"/>
</dbReference>
<name>A0ABR3F330_9AGAR</name>
<accession>A0ABR3F330</accession>
<protein>
    <submittedName>
        <fullName evidence="2">Uncharacterized protein</fullName>
    </submittedName>
</protein>
<evidence type="ECO:0000313" key="2">
    <source>
        <dbReference type="EMBL" id="KAL0569609.1"/>
    </source>
</evidence>
<organism evidence="2 3">
    <name type="scientific">Marasmius crinis-equi</name>
    <dbReference type="NCBI Taxonomy" id="585013"/>
    <lineage>
        <taxon>Eukaryota</taxon>
        <taxon>Fungi</taxon>
        <taxon>Dikarya</taxon>
        <taxon>Basidiomycota</taxon>
        <taxon>Agaricomycotina</taxon>
        <taxon>Agaricomycetes</taxon>
        <taxon>Agaricomycetidae</taxon>
        <taxon>Agaricales</taxon>
        <taxon>Marasmiineae</taxon>
        <taxon>Marasmiaceae</taxon>
        <taxon>Marasmius</taxon>
    </lineage>
</organism>
<evidence type="ECO:0000256" key="1">
    <source>
        <dbReference type="SAM" id="MobiDB-lite"/>
    </source>
</evidence>
<keyword evidence="3" id="KW-1185">Reference proteome</keyword>
<evidence type="ECO:0000313" key="3">
    <source>
        <dbReference type="Proteomes" id="UP001465976"/>
    </source>
</evidence>
<comment type="caution">
    <text evidence="2">The sequence shown here is derived from an EMBL/GenBank/DDBJ whole genome shotgun (WGS) entry which is preliminary data.</text>
</comment>
<gene>
    <name evidence="2" type="ORF">V5O48_012349</name>
</gene>